<reference evidence="2 3" key="1">
    <citation type="journal article" date="2014" name="Genome Announc.">
        <title>Draft Genome Sequence of Fervidicella metallireducens Strain AeBT, an Iron-Reducing Thermoanaerobe from the Great Artesian Basin.</title>
        <authorList>
            <person name="Patel B.K."/>
        </authorList>
    </citation>
    <scope>NUCLEOTIDE SEQUENCE [LARGE SCALE GENOMIC DNA]</scope>
    <source>
        <strain evidence="2 3">AeB</strain>
    </source>
</reference>
<evidence type="ECO:0000313" key="3">
    <source>
        <dbReference type="Proteomes" id="UP000019681"/>
    </source>
</evidence>
<dbReference type="Gene3D" id="3.40.50.10420">
    <property type="entry name" value="NagB/RpiA/CoA transferase-like"/>
    <property type="match status" value="1"/>
</dbReference>
<name>A0A017RZ50_9CLOT</name>
<dbReference type="Proteomes" id="UP000019681">
    <property type="component" value="Unassembled WGS sequence"/>
</dbReference>
<comment type="caution">
    <text evidence="2">The sequence shown here is derived from an EMBL/GenBank/DDBJ whole genome shotgun (WGS) entry which is preliminary data.</text>
</comment>
<proteinExistence type="predicted"/>
<keyword evidence="3" id="KW-1185">Reference proteome</keyword>
<dbReference type="InterPro" id="IPR009501">
    <property type="entry name" value="UCP020269"/>
</dbReference>
<dbReference type="PANTHER" id="PTHR36179:SF2">
    <property type="entry name" value="LUD DOMAIN-CONTAINING PROTEIN"/>
    <property type="match status" value="1"/>
</dbReference>
<accession>A0A017RZ50</accession>
<dbReference type="InterPro" id="IPR003741">
    <property type="entry name" value="LUD_dom"/>
</dbReference>
<dbReference type="AlphaFoldDB" id="A0A017RZ50"/>
<gene>
    <name evidence="2" type="ORF">Q428_03755</name>
</gene>
<protein>
    <submittedName>
        <fullName evidence="2">Membrane protein</fullName>
    </submittedName>
</protein>
<dbReference type="EMBL" id="AZQP01000007">
    <property type="protein sequence ID" value="EYE89215.1"/>
    <property type="molecule type" value="Genomic_DNA"/>
</dbReference>
<dbReference type="SUPFAM" id="SSF100950">
    <property type="entry name" value="NagB/RpiA/CoA transferase-like"/>
    <property type="match status" value="1"/>
</dbReference>
<feature type="domain" description="LUD" evidence="1">
    <location>
        <begin position="13"/>
        <end position="207"/>
    </location>
</feature>
<dbReference type="Pfam" id="PF02589">
    <property type="entry name" value="LUD_dom"/>
    <property type="match status" value="1"/>
</dbReference>
<dbReference type="PIRSF" id="PIRSF020269">
    <property type="entry name" value="DUF1121"/>
    <property type="match status" value="1"/>
</dbReference>
<dbReference type="InterPro" id="IPR037171">
    <property type="entry name" value="NagB/RpiA_transferase-like"/>
</dbReference>
<evidence type="ECO:0000259" key="1">
    <source>
        <dbReference type="Pfam" id="PF02589"/>
    </source>
</evidence>
<sequence length="213" mass="24274">MDKNVLWYREVQLEKTKQALEKNNYEVYIVEKKDDVNGILKDIIPKNSTVSFGGSMSIIEAGAIEYLRNNDYHLLDRYKEGLSPDDIGKLYRESFFADFYITSSNAITENGELVNLDGNGNRVAAMIFGPKKIVIIAGWNKIVKNLDDAYERVRNYASPINSKRLNRKTPCVQVGNCVDCSSDERICTHYVVTYRQNTRGRGIVILVKEDIGF</sequence>
<evidence type="ECO:0000313" key="2">
    <source>
        <dbReference type="EMBL" id="EYE89215.1"/>
    </source>
</evidence>
<dbReference type="OrthoDB" id="9809147at2"/>
<dbReference type="RefSeq" id="WP_035378272.1">
    <property type="nucleotide sequence ID" value="NZ_AZQP01000007.1"/>
</dbReference>
<dbReference type="STRING" id="1403537.Q428_03755"/>
<dbReference type="PANTHER" id="PTHR36179">
    <property type="entry name" value="LUD_DOM DOMAIN-CONTAINING PROTEIN"/>
    <property type="match status" value="1"/>
</dbReference>
<dbReference type="InterPro" id="IPR024185">
    <property type="entry name" value="FTHF_cligase-like_sf"/>
</dbReference>
<organism evidence="2 3">
    <name type="scientific">Fervidicella metallireducens AeB</name>
    <dbReference type="NCBI Taxonomy" id="1403537"/>
    <lineage>
        <taxon>Bacteria</taxon>
        <taxon>Bacillati</taxon>
        <taxon>Bacillota</taxon>
        <taxon>Clostridia</taxon>
        <taxon>Eubacteriales</taxon>
        <taxon>Clostridiaceae</taxon>
        <taxon>Fervidicella</taxon>
    </lineage>
</organism>